<dbReference type="PANTHER" id="PTHR30093:SF47">
    <property type="entry name" value="TYPE IV PILUS NON-CORE MINOR PILIN PILE"/>
    <property type="match status" value="1"/>
</dbReference>
<dbReference type="eggNOG" id="COG4968">
    <property type="taxonomic scope" value="Bacteria"/>
</dbReference>
<reference evidence="7 8" key="4">
    <citation type="journal article" date="2010" name="Environ. Microbiol.">
        <title>The bacterial genus Collimonas: mycophagy, weathering and other adaptive solutions to life in oligotrophic soil environments.</title>
        <authorList>
            <person name="Leveau J.H."/>
            <person name="Uroz S."/>
            <person name="de Boer W."/>
        </authorList>
    </citation>
    <scope>NUCLEOTIDE SEQUENCE [LARGE SCALE GENOMIC DNA]</scope>
    <source>
        <strain evidence="7 8">Ter331</strain>
    </source>
</reference>
<reference evidence="7 8" key="1">
    <citation type="journal article" date="2004" name="Environ. Microbiol.">
        <title>Phylogeny-function analysis of (meta)genomic libraries: screening for expression of ribosomal RNA genes by large-insert library fluorescent in situ hybridization (LIL-FISH).</title>
        <authorList>
            <person name="Leveau J.H."/>
            <person name="Gerards S."/>
            <person name="de Boer W."/>
            <person name="van Veen J.A."/>
        </authorList>
    </citation>
    <scope>NUCLEOTIDE SEQUENCE [LARGE SCALE GENOMIC DNA]</scope>
    <source>
        <strain evidence="7 8">Ter331</strain>
    </source>
</reference>
<dbReference type="PANTHER" id="PTHR30093">
    <property type="entry name" value="GENERAL SECRETION PATHWAY PROTEIN G"/>
    <property type="match status" value="1"/>
</dbReference>
<gene>
    <name evidence="7" type="ordered locus">CFU_3602</name>
</gene>
<comment type="subcellular location">
    <subcellularLocation>
        <location evidence="1">Membrane</location>
        <topology evidence="1">Single-pass membrane protein</topology>
    </subcellularLocation>
</comment>
<accession>G0ADG4</accession>
<dbReference type="GO" id="GO:0016020">
    <property type="term" value="C:membrane"/>
    <property type="evidence" value="ECO:0007669"/>
    <property type="project" value="UniProtKB-SubCell"/>
</dbReference>
<keyword evidence="3 6" id="KW-0812">Transmembrane</keyword>
<dbReference type="GO" id="GO:0015627">
    <property type="term" value="C:type II protein secretion system complex"/>
    <property type="evidence" value="ECO:0007669"/>
    <property type="project" value="InterPro"/>
</dbReference>
<keyword evidence="2" id="KW-0488">Methylation</keyword>
<protein>
    <submittedName>
        <fullName evidence="7">Type IV pilus biogenesis protein PilE</fullName>
    </submittedName>
</protein>
<evidence type="ECO:0000256" key="5">
    <source>
        <dbReference type="ARBA" id="ARBA00023136"/>
    </source>
</evidence>
<keyword evidence="4 6" id="KW-1133">Transmembrane helix</keyword>
<reference evidence="7 8" key="3">
    <citation type="journal article" date="2008" name="FEMS Microbiol. Ecol.">
        <title>Identification and characterization of genes underlying chitinolysis in Collimonas fungivorans Ter331.</title>
        <authorList>
            <person name="Fritsche K."/>
            <person name="de Boer W."/>
            <person name="Gerards S."/>
            <person name="van den Berg M."/>
            <person name="van Veen J.A."/>
            <person name="Leveau J.H."/>
        </authorList>
    </citation>
    <scope>NUCLEOTIDE SEQUENCE [LARGE SCALE GENOMIC DNA]</scope>
    <source>
        <strain evidence="7 8">Ter331</strain>
    </source>
</reference>
<sequence>MKFRNANKQRGFTLIELMIVVVVISILAAVAVPSYRSYVQRGDRAGAMAALLQYANWMQQQYTVNNSYQPGGAALTLPAMPASANPKYAFTISASTASTFTLQAAPVKNDKCGTFLLDNTGTRTTKNGAAPAASTADCWAGR</sequence>
<dbReference type="InterPro" id="IPR012902">
    <property type="entry name" value="N_methyl_site"/>
</dbReference>
<proteinExistence type="predicted"/>
<reference evidence="8" key="6">
    <citation type="submission" date="2011-05" db="EMBL/GenBank/DDBJ databases">
        <title>Complete sequence of Collimonas fungivorans Ter331.</title>
        <authorList>
            <person name="Leveau J.H."/>
        </authorList>
    </citation>
    <scope>NUCLEOTIDE SEQUENCE [LARGE SCALE GENOMIC DNA]</scope>
    <source>
        <strain evidence="8">Ter331</strain>
    </source>
</reference>
<evidence type="ECO:0000256" key="3">
    <source>
        <dbReference type="ARBA" id="ARBA00022692"/>
    </source>
</evidence>
<evidence type="ECO:0000256" key="1">
    <source>
        <dbReference type="ARBA" id="ARBA00004167"/>
    </source>
</evidence>
<evidence type="ECO:0000256" key="6">
    <source>
        <dbReference type="SAM" id="Phobius"/>
    </source>
</evidence>
<evidence type="ECO:0000256" key="4">
    <source>
        <dbReference type="ARBA" id="ARBA00022989"/>
    </source>
</evidence>
<dbReference type="STRING" id="1005048.CFU_3602"/>
<dbReference type="KEGG" id="cfu:CFU_3602"/>
<dbReference type="AlphaFoldDB" id="G0ADG4"/>
<dbReference type="GO" id="GO:0043683">
    <property type="term" value="P:type IV pilus assembly"/>
    <property type="evidence" value="ECO:0007669"/>
    <property type="project" value="InterPro"/>
</dbReference>
<dbReference type="Proteomes" id="UP000008392">
    <property type="component" value="Chromosome"/>
</dbReference>
<feature type="transmembrane region" description="Helical" evidence="6">
    <location>
        <begin position="12"/>
        <end position="32"/>
    </location>
</feature>
<dbReference type="RefSeq" id="WP_014007578.1">
    <property type="nucleotide sequence ID" value="NC_015856.1"/>
</dbReference>
<reference evidence="7 8" key="2">
    <citation type="journal article" date="2006" name="J. Microbiol. Methods">
        <title>Genomic flank-sequencing of plasposon insertion sites for rapid identification of functional genes.</title>
        <authorList>
            <person name="Leveau J.H."/>
            <person name="Gerards S."/>
            <person name="Fritsche K."/>
            <person name="Zondag G."/>
            <person name="van Veen J.A."/>
        </authorList>
    </citation>
    <scope>NUCLEOTIDE SEQUENCE [LARGE SCALE GENOMIC DNA]</scope>
    <source>
        <strain evidence="7 8">Ter331</strain>
    </source>
</reference>
<evidence type="ECO:0000256" key="2">
    <source>
        <dbReference type="ARBA" id="ARBA00022481"/>
    </source>
</evidence>
<dbReference type="InterPro" id="IPR002416">
    <property type="entry name" value="T2SS_protein-GspH"/>
</dbReference>
<dbReference type="PRINTS" id="PR00885">
    <property type="entry name" value="BCTERIALGSPH"/>
</dbReference>
<dbReference type="PROSITE" id="PS00409">
    <property type="entry name" value="PROKAR_NTER_METHYL"/>
    <property type="match status" value="1"/>
</dbReference>
<dbReference type="HOGENOM" id="CLU_091705_6_1_4"/>
<dbReference type="EMBL" id="CP002745">
    <property type="protein sequence ID" value="AEK63426.1"/>
    <property type="molecule type" value="Genomic_DNA"/>
</dbReference>
<dbReference type="SUPFAM" id="SSF54523">
    <property type="entry name" value="Pili subunits"/>
    <property type="match status" value="1"/>
</dbReference>
<dbReference type="InterPro" id="IPR031982">
    <property type="entry name" value="PilE-like"/>
</dbReference>
<dbReference type="Pfam" id="PF07963">
    <property type="entry name" value="N_methyl"/>
    <property type="match status" value="1"/>
</dbReference>
<reference evidence="7 8" key="5">
    <citation type="journal article" date="2011" name="ISME J.">
        <title>Dual transcriptional profiling of a bacterial/fungal confrontation: Collimonas fungivorans versus Aspergillus niger.</title>
        <authorList>
            <person name="Mela F."/>
            <person name="Fritsche K."/>
            <person name="de Boer W."/>
            <person name="van Veen J.A."/>
            <person name="de Graaff L.H."/>
            <person name="van den Berg M."/>
            <person name="Leveau J.H."/>
        </authorList>
    </citation>
    <scope>NUCLEOTIDE SEQUENCE [LARGE SCALE GENOMIC DNA]</scope>
    <source>
        <strain evidence="7 8">Ter331</strain>
    </source>
</reference>
<keyword evidence="5 6" id="KW-0472">Membrane</keyword>
<dbReference type="Gene3D" id="3.30.700.10">
    <property type="entry name" value="Glycoprotein, Type 4 Pilin"/>
    <property type="match status" value="1"/>
</dbReference>
<name>G0ADG4_COLFT</name>
<dbReference type="NCBIfam" id="TIGR02532">
    <property type="entry name" value="IV_pilin_GFxxxE"/>
    <property type="match status" value="1"/>
</dbReference>
<dbReference type="Pfam" id="PF16732">
    <property type="entry name" value="ComP_DUS"/>
    <property type="match status" value="1"/>
</dbReference>
<organism evidence="7 8">
    <name type="scientific">Collimonas fungivorans (strain Ter331)</name>
    <dbReference type="NCBI Taxonomy" id="1005048"/>
    <lineage>
        <taxon>Bacteria</taxon>
        <taxon>Pseudomonadati</taxon>
        <taxon>Pseudomonadota</taxon>
        <taxon>Betaproteobacteria</taxon>
        <taxon>Burkholderiales</taxon>
        <taxon>Oxalobacteraceae</taxon>
        <taxon>Collimonas</taxon>
    </lineage>
</organism>
<evidence type="ECO:0000313" key="8">
    <source>
        <dbReference type="Proteomes" id="UP000008392"/>
    </source>
</evidence>
<evidence type="ECO:0000313" key="7">
    <source>
        <dbReference type="EMBL" id="AEK63426.1"/>
    </source>
</evidence>
<keyword evidence="8" id="KW-1185">Reference proteome</keyword>
<dbReference type="InterPro" id="IPR045584">
    <property type="entry name" value="Pilin-like"/>
</dbReference>
<dbReference type="GO" id="GO:0015628">
    <property type="term" value="P:protein secretion by the type II secretion system"/>
    <property type="evidence" value="ECO:0007669"/>
    <property type="project" value="InterPro"/>
</dbReference>